<accession>M2MWZ9</accession>
<sequence>MCSFSRLRPIHLFLDWDGTLTVKDTMSLLAKLPEARDRRLERMPGPHPSRLTVNKQQVWKDFTEAYMNDYKNHKASCFPGSDCTGNEYSSWLNSLLPIEYASAQRVTNSGFFQAVRTEDLVAVVSSALETGELQLRKGWEAIFELYSRTHASTPPSSHVSIVSVNWSETLIRSSLDIASSRGKFTSQLMRARVQALTNHITISTNEIHGLNSPDGSSGRLTSNVRTSGEKLARMVEILRDAGRRSTRSAIGDSPSPPLVVYVGDSATDYECLMRADVGIWVCDCPDVERNARFKATFHPLNVASITKLSPATCHGTENWAWCYWAPDLEAVAEWLASMTNAAFYTNPDNRKVQNN</sequence>
<dbReference type="KEGG" id="bcom:BAUCODRAFT_316869"/>
<dbReference type="SUPFAM" id="SSF56784">
    <property type="entry name" value="HAD-like"/>
    <property type="match status" value="1"/>
</dbReference>
<dbReference type="STRING" id="717646.M2MWZ9"/>
<dbReference type="InterPro" id="IPR023214">
    <property type="entry name" value="HAD_sf"/>
</dbReference>
<gene>
    <name evidence="1" type="ORF">BAUCODRAFT_316869</name>
</gene>
<dbReference type="GeneID" id="19111554"/>
<dbReference type="InterPro" id="IPR036412">
    <property type="entry name" value="HAD-like_sf"/>
</dbReference>
<dbReference type="AlphaFoldDB" id="M2MWZ9"/>
<proteinExistence type="predicted"/>
<evidence type="ECO:0000313" key="1">
    <source>
        <dbReference type="EMBL" id="EMC91159.1"/>
    </source>
</evidence>
<dbReference type="OrthoDB" id="10255128at2759"/>
<dbReference type="HOGENOM" id="CLU_056574_1_0_1"/>
<dbReference type="OMA" id="DACFFRG"/>
<protein>
    <submittedName>
        <fullName evidence="1">Uncharacterized protein</fullName>
    </submittedName>
</protein>
<dbReference type="PANTHER" id="PTHR28181:SF1">
    <property type="entry name" value="COLD TOLERANCE PROTEIN 1"/>
    <property type="match status" value="1"/>
</dbReference>
<dbReference type="EMBL" id="KB445564">
    <property type="protein sequence ID" value="EMC91159.1"/>
    <property type="molecule type" value="Genomic_DNA"/>
</dbReference>
<dbReference type="PANTHER" id="PTHR28181">
    <property type="entry name" value="UPF0655 PROTEIN YCR015C"/>
    <property type="match status" value="1"/>
</dbReference>
<dbReference type="eggNOG" id="ENOG502S7B4">
    <property type="taxonomic scope" value="Eukaryota"/>
</dbReference>
<dbReference type="Proteomes" id="UP000011761">
    <property type="component" value="Unassembled WGS sequence"/>
</dbReference>
<dbReference type="RefSeq" id="XP_007681604.1">
    <property type="nucleotide sequence ID" value="XM_007683414.1"/>
</dbReference>
<reference evidence="1 2" key="1">
    <citation type="journal article" date="2012" name="PLoS Pathog.">
        <title>Diverse lifestyles and strategies of plant pathogenesis encoded in the genomes of eighteen Dothideomycetes fungi.</title>
        <authorList>
            <person name="Ohm R.A."/>
            <person name="Feau N."/>
            <person name="Henrissat B."/>
            <person name="Schoch C.L."/>
            <person name="Horwitz B.A."/>
            <person name="Barry K.W."/>
            <person name="Condon B.J."/>
            <person name="Copeland A.C."/>
            <person name="Dhillon B."/>
            <person name="Glaser F."/>
            <person name="Hesse C.N."/>
            <person name="Kosti I."/>
            <person name="LaButti K."/>
            <person name="Lindquist E.A."/>
            <person name="Lucas S."/>
            <person name="Salamov A.A."/>
            <person name="Bradshaw R.E."/>
            <person name="Ciuffetti L."/>
            <person name="Hamelin R.C."/>
            <person name="Kema G.H.J."/>
            <person name="Lawrence C."/>
            <person name="Scott J.A."/>
            <person name="Spatafora J.W."/>
            <person name="Turgeon B.G."/>
            <person name="de Wit P.J.G.M."/>
            <person name="Zhong S."/>
            <person name="Goodwin S.B."/>
            <person name="Grigoriev I.V."/>
        </authorList>
    </citation>
    <scope>NUCLEOTIDE SEQUENCE [LARGE SCALE GENOMIC DNA]</scope>
    <source>
        <strain evidence="1 2">UAMH 10762</strain>
    </source>
</reference>
<evidence type="ECO:0000313" key="2">
    <source>
        <dbReference type="Proteomes" id="UP000011761"/>
    </source>
</evidence>
<dbReference type="Gene3D" id="3.40.50.1000">
    <property type="entry name" value="HAD superfamily/HAD-like"/>
    <property type="match status" value="1"/>
</dbReference>
<keyword evidence="2" id="KW-1185">Reference proteome</keyword>
<dbReference type="InterPro" id="IPR050849">
    <property type="entry name" value="HAD-like_hydrolase_phosphatase"/>
</dbReference>
<name>M2MWZ9_BAUPA</name>
<organism evidence="1 2">
    <name type="scientific">Baudoinia panamericana (strain UAMH 10762)</name>
    <name type="common">Angels' share fungus</name>
    <name type="synonym">Baudoinia compniacensis (strain UAMH 10762)</name>
    <dbReference type="NCBI Taxonomy" id="717646"/>
    <lineage>
        <taxon>Eukaryota</taxon>
        <taxon>Fungi</taxon>
        <taxon>Dikarya</taxon>
        <taxon>Ascomycota</taxon>
        <taxon>Pezizomycotina</taxon>
        <taxon>Dothideomycetes</taxon>
        <taxon>Dothideomycetidae</taxon>
        <taxon>Mycosphaerellales</taxon>
        <taxon>Teratosphaeriaceae</taxon>
        <taxon>Baudoinia</taxon>
    </lineage>
</organism>